<evidence type="ECO:0000259" key="2">
    <source>
        <dbReference type="Pfam" id="PF14309"/>
    </source>
</evidence>
<evidence type="ECO:0000313" key="3">
    <source>
        <dbReference type="EnsemblPlants" id="AUR62037457-RA:cds"/>
    </source>
</evidence>
<dbReference type="Pfam" id="PF14309">
    <property type="entry name" value="DUF4378"/>
    <property type="match status" value="1"/>
</dbReference>
<feature type="region of interest" description="Disordered" evidence="1">
    <location>
        <begin position="53"/>
        <end position="80"/>
    </location>
</feature>
<dbReference type="AlphaFoldDB" id="A0A803MYV4"/>
<dbReference type="KEGG" id="cqi:110695547"/>
<dbReference type="EnsemblPlants" id="AUR62037457-RA">
    <property type="protein sequence ID" value="AUR62037457-RA:cds"/>
    <property type="gene ID" value="AUR62037457"/>
</dbReference>
<organism evidence="3 4">
    <name type="scientific">Chenopodium quinoa</name>
    <name type="common">Quinoa</name>
    <dbReference type="NCBI Taxonomy" id="63459"/>
    <lineage>
        <taxon>Eukaryota</taxon>
        <taxon>Viridiplantae</taxon>
        <taxon>Streptophyta</taxon>
        <taxon>Embryophyta</taxon>
        <taxon>Tracheophyta</taxon>
        <taxon>Spermatophyta</taxon>
        <taxon>Magnoliopsida</taxon>
        <taxon>eudicotyledons</taxon>
        <taxon>Gunneridae</taxon>
        <taxon>Pentapetalae</taxon>
        <taxon>Caryophyllales</taxon>
        <taxon>Chenopodiaceae</taxon>
        <taxon>Chenopodioideae</taxon>
        <taxon>Atripliceae</taxon>
        <taxon>Chenopodium</taxon>
    </lineage>
</organism>
<dbReference type="GeneID" id="110695547"/>
<evidence type="ECO:0000313" key="4">
    <source>
        <dbReference type="Proteomes" id="UP000596660"/>
    </source>
</evidence>
<feature type="region of interest" description="Disordered" evidence="1">
    <location>
        <begin position="96"/>
        <end position="121"/>
    </location>
</feature>
<keyword evidence="4" id="KW-1185">Reference proteome</keyword>
<dbReference type="PANTHER" id="PTHR37613:SF4">
    <property type="entry name" value="DUF4378 DOMAIN-CONTAINING PROTEIN"/>
    <property type="match status" value="1"/>
</dbReference>
<evidence type="ECO:0000256" key="1">
    <source>
        <dbReference type="SAM" id="MobiDB-lite"/>
    </source>
</evidence>
<reference evidence="3" key="2">
    <citation type="submission" date="2021-03" db="UniProtKB">
        <authorList>
            <consortium name="EnsemblPlants"/>
        </authorList>
    </citation>
    <scope>IDENTIFICATION</scope>
</reference>
<gene>
    <name evidence="3" type="primary">LOC110695547</name>
</gene>
<protein>
    <recommendedName>
        <fullName evidence="2">DUF4378 domain-containing protein</fullName>
    </recommendedName>
</protein>
<dbReference type="RefSeq" id="XP_021728457.1">
    <property type="nucleotide sequence ID" value="XM_021872765.1"/>
</dbReference>
<dbReference type="OrthoDB" id="691329at2759"/>
<dbReference type="Proteomes" id="UP000596660">
    <property type="component" value="Unplaced"/>
</dbReference>
<dbReference type="InterPro" id="IPR025486">
    <property type="entry name" value="DUF4378"/>
</dbReference>
<name>A0A803MYV4_CHEQI</name>
<dbReference type="PANTHER" id="PTHR37613">
    <property type="entry name" value="DUF4378 DOMAIN PROTEIN"/>
    <property type="match status" value="1"/>
</dbReference>
<sequence>MAIASTKVEAPRRLSELLNEQQEPFVLEIYLRERGYRIRKSLELESGYTGCSTTSNYNVKNSSSKQNSKKSSNYHVPSKSSSISSIARSLVNKLVSKKGRRTRATKENEVEPTNKYSSNSGSTTVSNYTWFEGGTDGDTISISSPAQNETTRDDKSASDRLMIEWRNVEDNKQCSPDSVLDELDFEAIPVYNAKKPQERTPVESRIRFQRNVSEDAIVSASLWELLVHFRNKPKQQGRRKPFPEYMNSKKALQHNRQLMFDCVREAVESGKQQNNSNRENGLKMGPEEIGKFICRNLKEWGKLSADKTNIKQILKMDLLGDDEWGGFEVWKREIVAEIGNCIFDDITEHIISDTIDH</sequence>
<feature type="domain" description="DUF4378" evidence="2">
    <location>
        <begin position="208"/>
        <end position="346"/>
    </location>
</feature>
<accession>A0A803MYV4</accession>
<reference evidence="3" key="1">
    <citation type="journal article" date="2017" name="Nature">
        <title>The genome of Chenopodium quinoa.</title>
        <authorList>
            <person name="Jarvis D.E."/>
            <person name="Ho Y.S."/>
            <person name="Lightfoot D.J."/>
            <person name="Schmoeckel S.M."/>
            <person name="Li B."/>
            <person name="Borm T.J.A."/>
            <person name="Ohyanagi H."/>
            <person name="Mineta K."/>
            <person name="Michell C.T."/>
            <person name="Saber N."/>
            <person name="Kharbatia N.M."/>
            <person name="Rupper R.R."/>
            <person name="Sharp A.R."/>
            <person name="Dally N."/>
            <person name="Boughton B.A."/>
            <person name="Woo Y.H."/>
            <person name="Gao G."/>
            <person name="Schijlen E.G.W.M."/>
            <person name="Guo X."/>
            <person name="Momin A.A."/>
            <person name="Negrao S."/>
            <person name="Al-Babili S."/>
            <person name="Gehring C."/>
            <person name="Roessner U."/>
            <person name="Jung C."/>
            <person name="Murphy K."/>
            <person name="Arold S.T."/>
            <person name="Gojobori T."/>
            <person name="van der Linden C.G."/>
            <person name="van Loo E.N."/>
            <person name="Jellen E.N."/>
            <person name="Maughan P.J."/>
            <person name="Tester M."/>
        </authorList>
    </citation>
    <scope>NUCLEOTIDE SEQUENCE [LARGE SCALE GENOMIC DNA]</scope>
    <source>
        <strain evidence="3">cv. PI 614886</strain>
    </source>
</reference>
<dbReference type="Gramene" id="AUR62037457-RA">
    <property type="protein sequence ID" value="AUR62037457-RA:cds"/>
    <property type="gene ID" value="AUR62037457"/>
</dbReference>
<proteinExistence type="predicted"/>
<dbReference type="OMA" id="PQVRHIC"/>